<feature type="region of interest" description="Disordered" evidence="1">
    <location>
        <begin position="1"/>
        <end position="59"/>
    </location>
</feature>
<feature type="compositionally biased region" description="Polar residues" evidence="1">
    <location>
        <begin position="1"/>
        <end position="15"/>
    </location>
</feature>
<proteinExistence type="predicted"/>
<feature type="region of interest" description="Disordered" evidence="1">
    <location>
        <begin position="79"/>
        <end position="98"/>
    </location>
</feature>
<sequence>MTNSRLSFPSYSSADTRAWDSVSSLSSGSTATLPKENESLVGSLPRPVEQPIDPDTPLKRAPAHLDLFNCIPPHAAAQRPRLVYQNSRRDSEDDGTTLIYVRTKDNRSRSLHV</sequence>
<accession>A0A8H3DLV3</accession>
<name>A0A8H3DLV3_9AGAM</name>
<comment type="caution">
    <text evidence="2">The sequence shown here is derived from an EMBL/GenBank/DDBJ whole genome shotgun (WGS) entry which is preliminary data.</text>
</comment>
<organism evidence="2 3">
    <name type="scientific">Rhizoctonia solani</name>
    <dbReference type="NCBI Taxonomy" id="456999"/>
    <lineage>
        <taxon>Eukaryota</taxon>
        <taxon>Fungi</taxon>
        <taxon>Dikarya</taxon>
        <taxon>Basidiomycota</taxon>
        <taxon>Agaricomycotina</taxon>
        <taxon>Agaricomycetes</taxon>
        <taxon>Cantharellales</taxon>
        <taxon>Ceratobasidiaceae</taxon>
        <taxon>Rhizoctonia</taxon>
    </lineage>
</organism>
<dbReference type="AlphaFoldDB" id="A0A8H3DLV3"/>
<dbReference type="Proteomes" id="UP000663850">
    <property type="component" value="Unassembled WGS sequence"/>
</dbReference>
<reference evidence="2" key="1">
    <citation type="submission" date="2021-01" db="EMBL/GenBank/DDBJ databases">
        <authorList>
            <person name="Kaushik A."/>
        </authorList>
    </citation>
    <scope>NUCLEOTIDE SEQUENCE</scope>
    <source>
        <strain evidence="2">Type strain: AG8-Rh-89/</strain>
    </source>
</reference>
<evidence type="ECO:0000256" key="1">
    <source>
        <dbReference type="SAM" id="MobiDB-lite"/>
    </source>
</evidence>
<protein>
    <submittedName>
        <fullName evidence="2">Uncharacterized protein</fullName>
    </submittedName>
</protein>
<evidence type="ECO:0000313" key="3">
    <source>
        <dbReference type="Proteomes" id="UP000663850"/>
    </source>
</evidence>
<evidence type="ECO:0000313" key="2">
    <source>
        <dbReference type="EMBL" id="CAE6533704.1"/>
    </source>
</evidence>
<dbReference type="EMBL" id="CAJMWZ010007176">
    <property type="protein sequence ID" value="CAE6533704.1"/>
    <property type="molecule type" value="Genomic_DNA"/>
</dbReference>
<gene>
    <name evidence="2" type="ORF">RDB_LOCUS135606</name>
</gene>